<protein>
    <submittedName>
        <fullName evidence="5">DeoR family transcriptional regulator</fullName>
    </submittedName>
</protein>
<sequence>MDLTQRRDKIVSLLQKHEELSAANLSQRLKVSVQTIRSDLRDLDEAALVHRRNGRARLRPQGENIGYQPRSGLAQGEKQKIAVQVAKLIPDGARIALGTGTTIEQCAGLLAEKSDLFVATNSIHAVLALQQAKDVQIQLSGGTVRLRDLDMIGGQNGAFFARHPVEFAILSCGGISPDGDVLDFNTHETQARLAVVEAAQQSILVIDSSKFNQTLTVAQGRIWDYDVVVTGAKLSADLRRRCDAAGCQIITC</sequence>
<dbReference type="Pfam" id="PF08220">
    <property type="entry name" value="HTH_DeoR"/>
    <property type="match status" value="1"/>
</dbReference>
<dbReference type="SMART" id="SM00420">
    <property type="entry name" value="HTH_DEOR"/>
    <property type="match status" value="1"/>
</dbReference>
<dbReference type="AlphaFoldDB" id="A0A844ANF9"/>
<dbReference type="SUPFAM" id="SSF46785">
    <property type="entry name" value="Winged helix' DNA-binding domain"/>
    <property type="match status" value="1"/>
</dbReference>
<dbReference type="InterPro" id="IPR014036">
    <property type="entry name" value="DeoR-like_C"/>
</dbReference>
<keyword evidence="1" id="KW-0678">Repressor</keyword>
<keyword evidence="3" id="KW-0804">Transcription</keyword>
<gene>
    <name evidence="5" type="ORF">GG681_14780</name>
</gene>
<organism evidence="5 6">
    <name type="scientific">Tritonibacter aquimaris</name>
    <dbReference type="NCBI Taxonomy" id="2663379"/>
    <lineage>
        <taxon>Bacteria</taxon>
        <taxon>Pseudomonadati</taxon>
        <taxon>Pseudomonadota</taxon>
        <taxon>Alphaproteobacteria</taxon>
        <taxon>Rhodobacterales</taxon>
        <taxon>Paracoccaceae</taxon>
        <taxon>Tritonibacter</taxon>
    </lineage>
</organism>
<accession>A0A844ANF9</accession>
<comment type="caution">
    <text evidence="5">The sequence shown here is derived from an EMBL/GenBank/DDBJ whole genome shotgun (WGS) entry which is preliminary data.</text>
</comment>
<keyword evidence="6" id="KW-1185">Reference proteome</keyword>
<dbReference type="InterPro" id="IPR036388">
    <property type="entry name" value="WH-like_DNA-bd_sf"/>
</dbReference>
<dbReference type="Proteomes" id="UP000436694">
    <property type="component" value="Unassembled WGS sequence"/>
</dbReference>
<dbReference type="PANTHER" id="PTHR30363">
    <property type="entry name" value="HTH-TYPE TRANSCRIPTIONAL REGULATOR SRLR-RELATED"/>
    <property type="match status" value="1"/>
</dbReference>
<evidence type="ECO:0000256" key="2">
    <source>
        <dbReference type="ARBA" id="ARBA00023015"/>
    </source>
</evidence>
<reference evidence="5 6" key="1">
    <citation type="submission" date="2019-10" db="EMBL/GenBank/DDBJ databases">
        <title>Epibacterium sp. nov., isolated from seawater.</title>
        <authorList>
            <person name="Zhang X."/>
            <person name="Li N."/>
        </authorList>
    </citation>
    <scope>NUCLEOTIDE SEQUENCE [LARGE SCALE GENOMIC DNA]</scope>
    <source>
        <strain evidence="5 6">SM1969</strain>
    </source>
</reference>
<dbReference type="EMBL" id="WIXK01000009">
    <property type="protein sequence ID" value="MQY43909.1"/>
    <property type="molecule type" value="Genomic_DNA"/>
</dbReference>
<dbReference type="InterPro" id="IPR036390">
    <property type="entry name" value="WH_DNA-bd_sf"/>
</dbReference>
<dbReference type="Pfam" id="PF00455">
    <property type="entry name" value="DeoRC"/>
    <property type="match status" value="1"/>
</dbReference>
<dbReference type="SUPFAM" id="SSF100950">
    <property type="entry name" value="NagB/RpiA/CoA transferase-like"/>
    <property type="match status" value="1"/>
</dbReference>
<evidence type="ECO:0000313" key="6">
    <source>
        <dbReference type="Proteomes" id="UP000436694"/>
    </source>
</evidence>
<dbReference type="InterPro" id="IPR050313">
    <property type="entry name" value="Carb_Metab_HTH_regulators"/>
</dbReference>
<evidence type="ECO:0000256" key="1">
    <source>
        <dbReference type="ARBA" id="ARBA00022491"/>
    </source>
</evidence>
<evidence type="ECO:0000313" key="5">
    <source>
        <dbReference type="EMBL" id="MQY43909.1"/>
    </source>
</evidence>
<dbReference type="Gene3D" id="1.10.10.10">
    <property type="entry name" value="Winged helix-like DNA-binding domain superfamily/Winged helix DNA-binding domain"/>
    <property type="match status" value="1"/>
</dbReference>
<dbReference type="GO" id="GO:0003700">
    <property type="term" value="F:DNA-binding transcription factor activity"/>
    <property type="evidence" value="ECO:0007669"/>
    <property type="project" value="InterPro"/>
</dbReference>
<evidence type="ECO:0000259" key="4">
    <source>
        <dbReference type="PROSITE" id="PS51000"/>
    </source>
</evidence>
<evidence type="ECO:0000256" key="3">
    <source>
        <dbReference type="ARBA" id="ARBA00023163"/>
    </source>
</evidence>
<dbReference type="PANTHER" id="PTHR30363:SF4">
    <property type="entry name" value="GLYCEROL-3-PHOSPHATE REGULON REPRESSOR"/>
    <property type="match status" value="1"/>
</dbReference>
<dbReference type="InterPro" id="IPR001034">
    <property type="entry name" value="DeoR_HTH"/>
</dbReference>
<dbReference type="RefSeq" id="WP_153548808.1">
    <property type="nucleotide sequence ID" value="NZ_WIXK01000009.1"/>
</dbReference>
<dbReference type="Gene3D" id="3.40.50.1360">
    <property type="match status" value="1"/>
</dbReference>
<keyword evidence="2" id="KW-0805">Transcription regulation</keyword>
<dbReference type="SMART" id="SM01134">
    <property type="entry name" value="DeoRC"/>
    <property type="match status" value="1"/>
</dbReference>
<proteinExistence type="predicted"/>
<dbReference type="PROSITE" id="PS51000">
    <property type="entry name" value="HTH_DEOR_2"/>
    <property type="match status" value="1"/>
</dbReference>
<dbReference type="InterPro" id="IPR037171">
    <property type="entry name" value="NagB/RpiA_transferase-like"/>
</dbReference>
<name>A0A844ANF9_9RHOB</name>
<feature type="domain" description="HTH deoR-type" evidence="4">
    <location>
        <begin position="3"/>
        <end position="58"/>
    </location>
</feature>